<proteinExistence type="predicted"/>
<reference evidence="1" key="1">
    <citation type="submission" date="2023-06" db="EMBL/GenBank/DDBJ databases">
        <authorList>
            <person name="Kurt Z."/>
        </authorList>
    </citation>
    <scope>NUCLEOTIDE SEQUENCE</scope>
</reference>
<dbReference type="AlphaFoldDB" id="A0AA86NE48"/>
<sequence length="208" mass="24929">MQRLQPTNLQDQFLSVAPQILNQNTGNKLQVFIVDILLLPEKQYARFWSELAFELNTTEANLKKMFQQNFVNQYLVKPKAQNIEHVEFMKILVKTIYKQFGVVPGINDIHELVQQKEEKIWKEMQKQFDAQNDVALYYHSHQEFKVVHSYKLSQEDKQLLLDINKKYIHLLPNQVLNKFEEIRQSNYQINRKKAVMFIVHNRLKQKIE</sequence>
<comment type="caution">
    <text evidence="1">The sequence shown here is derived from an EMBL/GenBank/DDBJ whole genome shotgun (WGS) entry which is preliminary data.</text>
</comment>
<protein>
    <submittedName>
        <fullName evidence="2">Hypothetical_protein</fullName>
    </submittedName>
</protein>
<gene>
    <name evidence="1" type="ORF">HINF_LOCUS5500</name>
    <name evidence="2" type="ORF">HINF_LOCUS62895</name>
</gene>
<reference evidence="2 3" key="2">
    <citation type="submission" date="2024-07" db="EMBL/GenBank/DDBJ databases">
        <authorList>
            <person name="Akdeniz Z."/>
        </authorList>
    </citation>
    <scope>NUCLEOTIDE SEQUENCE [LARGE SCALE GENOMIC DNA]</scope>
</reference>
<evidence type="ECO:0000313" key="2">
    <source>
        <dbReference type="EMBL" id="CAL6085887.1"/>
    </source>
</evidence>
<dbReference type="EMBL" id="CATOUU010000143">
    <property type="protein sequence ID" value="CAI9917855.1"/>
    <property type="molecule type" value="Genomic_DNA"/>
</dbReference>
<evidence type="ECO:0000313" key="1">
    <source>
        <dbReference type="EMBL" id="CAI9917855.1"/>
    </source>
</evidence>
<keyword evidence="3" id="KW-1185">Reference proteome</keyword>
<evidence type="ECO:0000313" key="3">
    <source>
        <dbReference type="Proteomes" id="UP001642409"/>
    </source>
</evidence>
<name>A0AA86NE48_9EUKA</name>
<dbReference type="Proteomes" id="UP001642409">
    <property type="component" value="Unassembled WGS sequence"/>
</dbReference>
<accession>A0AA86NE48</accession>
<organism evidence="1">
    <name type="scientific">Hexamita inflata</name>
    <dbReference type="NCBI Taxonomy" id="28002"/>
    <lineage>
        <taxon>Eukaryota</taxon>
        <taxon>Metamonada</taxon>
        <taxon>Diplomonadida</taxon>
        <taxon>Hexamitidae</taxon>
        <taxon>Hexamitinae</taxon>
        <taxon>Hexamita</taxon>
    </lineage>
</organism>
<dbReference type="EMBL" id="CAXDID020000389">
    <property type="protein sequence ID" value="CAL6085887.1"/>
    <property type="molecule type" value="Genomic_DNA"/>
</dbReference>